<organism evidence="2 4">
    <name type="scientific">Puccinia graminis f. sp. tritici</name>
    <dbReference type="NCBI Taxonomy" id="56615"/>
    <lineage>
        <taxon>Eukaryota</taxon>
        <taxon>Fungi</taxon>
        <taxon>Dikarya</taxon>
        <taxon>Basidiomycota</taxon>
        <taxon>Pucciniomycotina</taxon>
        <taxon>Pucciniomycetes</taxon>
        <taxon>Pucciniales</taxon>
        <taxon>Pucciniaceae</taxon>
        <taxon>Puccinia</taxon>
    </lineage>
</organism>
<dbReference type="Proteomes" id="UP000324748">
    <property type="component" value="Unassembled WGS sequence"/>
</dbReference>
<accession>A0A5B0PF15</accession>
<gene>
    <name evidence="2" type="ORF">PGT21_031257</name>
    <name evidence="3" type="ORF">PGTUg99_016302</name>
</gene>
<evidence type="ECO:0000313" key="4">
    <source>
        <dbReference type="Proteomes" id="UP000324748"/>
    </source>
</evidence>
<reference evidence="4 5" key="1">
    <citation type="submission" date="2019-05" db="EMBL/GenBank/DDBJ databases">
        <title>Emergence of the Ug99 lineage of the wheat stem rust pathogen through somatic hybridization.</title>
        <authorList>
            <person name="Li F."/>
            <person name="Upadhyaya N.M."/>
            <person name="Sperschneider J."/>
            <person name="Matny O."/>
            <person name="Nguyen-Phuc H."/>
            <person name="Mago R."/>
            <person name="Raley C."/>
            <person name="Miller M.E."/>
            <person name="Silverstein K.A.T."/>
            <person name="Henningsen E."/>
            <person name="Hirsch C.D."/>
            <person name="Visser B."/>
            <person name="Pretorius Z.A."/>
            <person name="Steffenson B.J."/>
            <person name="Schwessinger B."/>
            <person name="Dodds P.N."/>
            <person name="Figueroa M."/>
        </authorList>
    </citation>
    <scope>NUCLEOTIDE SEQUENCE [LARGE SCALE GENOMIC DNA]</scope>
    <source>
        <strain evidence="2">21-0</strain>
        <strain evidence="3 5">Ug99</strain>
    </source>
</reference>
<evidence type="ECO:0000313" key="2">
    <source>
        <dbReference type="EMBL" id="KAA1100187.1"/>
    </source>
</evidence>
<dbReference type="Proteomes" id="UP000325313">
    <property type="component" value="Unassembled WGS sequence"/>
</dbReference>
<dbReference type="AlphaFoldDB" id="A0A5B0PF15"/>
<evidence type="ECO:0000256" key="1">
    <source>
        <dbReference type="SAM" id="MobiDB-lite"/>
    </source>
</evidence>
<name>A0A5B0PF15_PUCGR</name>
<evidence type="ECO:0000313" key="3">
    <source>
        <dbReference type="EMBL" id="KAA1120644.1"/>
    </source>
</evidence>
<dbReference type="OrthoDB" id="10389980at2759"/>
<comment type="caution">
    <text evidence="2">The sequence shown here is derived from an EMBL/GenBank/DDBJ whole genome shotgun (WGS) entry which is preliminary data.</text>
</comment>
<keyword evidence="4" id="KW-1185">Reference proteome</keyword>
<feature type="region of interest" description="Disordered" evidence="1">
    <location>
        <begin position="151"/>
        <end position="196"/>
    </location>
</feature>
<protein>
    <submittedName>
        <fullName evidence="2">Uncharacterized protein</fullName>
    </submittedName>
</protein>
<sequence length="196" mass="21124">MFHTAVSVEEGGRVVQEISSSRALGMLYVGGNISYHILSNPLRHLHRIAAPGQVNLSYCSKDLKMQTVLPYSLLLAPYLQAVSCHELTAVNGELGQGLTRDFQEDSQTGGNPAFLDFDLNEPASAESPELQSTTESSSLLPVFSGQLRGTLDRHLPAVNPGQTTSKDLEEESRASKRPRLTNIKPDHGGDATKPAG</sequence>
<dbReference type="EMBL" id="VSWC01000054">
    <property type="protein sequence ID" value="KAA1100187.1"/>
    <property type="molecule type" value="Genomic_DNA"/>
</dbReference>
<proteinExistence type="predicted"/>
<evidence type="ECO:0000313" key="5">
    <source>
        <dbReference type="Proteomes" id="UP000325313"/>
    </source>
</evidence>
<dbReference type="EMBL" id="VDEP01000242">
    <property type="protein sequence ID" value="KAA1120644.1"/>
    <property type="molecule type" value="Genomic_DNA"/>
</dbReference>